<evidence type="ECO:0000313" key="1">
    <source>
        <dbReference type="EMBL" id="RAK89609.1"/>
    </source>
</evidence>
<gene>
    <name evidence="1" type="ORF">BO79DRAFT_264101</name>
</gene>
<accession>A0ACD1IGI7</accession>
<proteinExistence type="predicted"/>
<protein>
    <submittedName>
        <fullName evidence="1">Oxidoreductase</fullName>
    </submittedName>
</protein>
<reference evidence="1" key="1">
    <citation type="submission" date="2018-02" db="EMBL/GenBank/DDBJ databases">
        <title>The genomes of Aspergillus section Nigri reveals drivers in fungal speciation.</title>
        <authorList>
            <consortium name="DOE Joint Genome Institute"/>
            <person name="Vesth T.C."/>
            <person name="Nybo J."/>
            <person name="Theobald S."/>
            <person name="Brandl J."/>
            <person name="Frisvad J.C."/>
            <person name="Nielsen K.F."/>
            <person name="Lyhne E.K."/>
            <person name="Kogle M.E."/>
            <person name="Kuo A."/>
            <person name="Riley R."/>
            <person name="Clum A."/>
            <person name="Nolan M."/>
            <person name="Lipzen A."/>
            <person name="Salamov A."/>
            <person name="Henrissat B."/>
            <person name="Wiebenga A."/>
            <person name="De vries R.P."/>
            <person name="Grigoriev I.V."/>
            <person name="Mortensen U.H."/>
            <person name="Andersen M.R."/>
            <person name="Baker S.E."/>
        </authorList>
    </citation>
    <scope>NUCLEOTIDE SEQUENCE</scope>
    <source>
        <strain evidence="1">CBS 115574</strain>
    </source>
</reference>
<name>A0ACD1IGI7_9EURO</name>
<keyword evidence="2" id="KW-1185">Reference proteome</keyword>
<dbReference type="Proteomes" id="UP000249748">
    <property type="component" value="Unassembled WGS sequence"/>
</dbReference>
<dbReference type="EMBL" id="KZ824547">
    <property type="protein sequence ID" value="RAK89609.1"/>
    <property type="molecule type" value="Genomic_DNA"/>
</dbReference>
<organism evidence="1 2">
    <name type="scientific">Aspergillus costaricaensis CBS 115574</name>
    <dbReference type="NCBI Taxonomy" id="1448317"/>
    <lineage>
        <taxon>Eukaryota</taxon>
        <taxon>Fungi</taxon>
        <taxon>Dikarya</taxon>
        <taxon>Ascomycota</taxon>
        <taxon>Pezizomycotina</taxon>
        <taxon>Eurotiomycetes</taxon>
        <taxon>Eurotiomycetidae</taxon>
        <taxon>Eurotiales</taxon>
        <taxon>Aspergillaceae</taxon>
        <taxon>Aspergillus</taxon>
        <taxon>Aspergillus subgen. Circumdati</taxon>
    </lineage>
</organism>
<evidence type="ECO:0000313" key="2">
    <source>
        <dbReference type="Proteomes" id="UP000249748"/>
    </source>
</evidence>
<sequence>MPTPRYFKQCPPFPSDIPIVPLAKVSLEALKNNAKDEVEKLFEACQKWGFFLLDFNGSSQGEVLLQDAEGMFELTTQLSVLGHETLKNYTLKPPDFTSYGSRYKNIGTMKTEDGQVDHISVYSLSQDEVLGITGNPRVHPEVINTSNEQLQKFIGHAHAVLDEVLAKLDICLGIEPKTLEALSPLDKESESLVRLLWSPAQANPDYDRISFGGHTDMGTMTLLFNIAGGLQVLPARCENVKENWKYIQPEPGCAVVNVGDTLVEWTGGLLRSSLHRVVTAPGDQAMVQRESVAYLVRPKRSASLQRLKGGVIPPLLPGEEDETRSVDEWNEWRSRQIALGRLKPETRGGRNM</sequence>